<organism evidence="2 3">
    <name type="scientific">Leifsonia williamsii</name>
    <dbReference type="NCBI Taxonomy" id="3035919"/>
    <lineage>
        <taxon>Bacteria</taxon>
        <taxon>Bacillati</taxon>
        <taxon>Actinomycetota</taxon>
        <taxon>Actinomycetes</taxon>
        <taxon>Micrococcales</taxon>
        <taxon>Microbacteriaceae</taxon>
        <taxon>Leifsonia</taxon>
    </lineage>
</organism>
<accession>A0ABT8KGN3</accession>
<comment type="caution">
    <text evidence="2">The sequence shown here is derived from an EMBL/GenBank/DDBJ whole genome shotgun (WGS) entry which is preliminary data.</text>
</comment>
<sequence length="65" mass="6806">MSANDAKPGSILGASLLLAITVGVVLAFFGTSVGWPVWETIVVPLFVAAIAFTGNTLFARARRRS</sequence>
<keyword evidence="1" id="KW-1133">Transmembrane helix</keyword>
<dbReference type="RefSeq" id="WP_301212041.1">
    <property type="nucleotide sequence ID" value="NZ_JAROCF010000001.1"/>
</dbReference>
<keyword evidence="3" id="KW-1185">Reference proteome</keyword>
<feature type="transmembrane region" description="Helical" evidence="1">
    <location>
        <begin position="41"/>
        <end position="59"/>
    </location>
</feature>
<dbReference type="EMBL" id="JAROCF010000001">
    <property type="protein sequence ID" value="MDN4615931.1"/>
    <property type="molecule type" value="Genomic_DNA"/>
</dbReference>
<evidence type="ECO:0000313" key="2">
    <source>
        <dbReference type="EMBL" id="MDN4615931.1"/>
    </source>
</evidence>
<proteinExistence type="predicted"/>
<reference evidence="2" key="1">
    <citation type="submission" date="2023-06" db="EMBL/GenBank/DDBJ databases">
        <title>MT1 and MT2 Draft Genomes of Novel Species.</title>
        <authorList>
            <person name="Venkateswaran K."/>
        </authorList>
    </citation>
    <scope>NUCLEOTIDE SEQUENCE</scope>
    <source>
        <strain evidence="2">F6_8S_P_1B</strain>
    </source>
</reference>
<evidence type="ECO:0000256" key="1">
    <source>
        <dbReference type="SAM" id="Phobius"/>
    </source>
</evidence>
<gene>
    <name evidence="2" type="ORF">P5G50_15880</name>
</gene>
<feature type="transmembrane region" description="Helical" evidence="1">
    <location>
        <begin position="12"/>
        <end position="35"/>
    </location>
</feature>
<evidence type="ECO:0000313" key="3">
    <source>
        <dbReference type="Proteomes" id="UP001174208"/>
    </source>
</evidence>
<name>A0ABT8KGN3_9MICO</name>
<keyword evidence="1" id="KW-0812">Transmembrane</keyword>
<keyword evidence="1" id="KW-0472">Membrane</keyword>
<dbReference type="Proteomes" id="UP001174208">
    <property type="component" value="Unassembled WGS sequence"/>
</dbReference>
<protein>
    <submittedName>
        <fullName evidence="2">Uncharacterized protein</fullName>
    </submittedName>
</protein>